<dbReference type="PROSITE" id="PS50850">
    <property type="entry name" value="MFS"/>
    <property type="match status" value="1"/>
</dbReference>
<name>A0A171DQC1_9ACTN</name>
<dbReference type="GO" id="GO:0005886">
    <property type="term" value="C:plasma membrane"/>
    <property type="evidence" value="ECO:0007669"/>
    <property type="project" value="UniProtKB-SubCell"/>
</dbReference>
<evidence type="ECO:0000256" key="2">
    <source>
        <dbReference type="ARBA" id="ARBA00022448"/>
    </source>
</evidence>
<dbReference type="RefSeq" id="WP_068904236.1">
    <property type="nucleotide sequence ID" value="NZ_BDCX01000024.1"/>
</dbReference>
<feature type="transmembrane region" description="Helical" evidence="8">
    <location>
        <begin position="81"/>
        <end position="100"/>
    </location>
</feature>
<feature type="transmembrane region" description="Helical" evidence="8">
    <location>
        <begin position="228"/>
        <end position="250"/>
    </location>
</feature>
<reference evidence="11" key="2">
    <citation type="submission" date="2016-04" db="EMBL/GenBank/DDBJ databases">
        <title>Planomonospora sphaerica JCM9374 whole genome shotgun sequence.</title>
        <authorList>
            <person name="Suzuki T."/>
            <person name="Dohra H."/>
            <person name="Kodani S."/>
        </authorList>
    </citation>
    <scope>NUCLEOTIDE SEQUENCE [LARGE SCALE GENOMIC DNA]</scope>
    <source>
        <strain evidence="11">JCM 9374</strain>
    </source>
</reference>
<dbReference type="OrthoDB" id="3218509at2"/>
<keyword evidence="6 8" id="KW-0472">Membrane</keyword>
<evidence type="ECO:0000256" key="4">
    <source>
        <dbReference type="ARBA" id="ARBA00022692"/>
    </source>
</evidence>
<reference evidence="10 11" key="1">
    <citation type="journal article" date="2016" name="Genome Announc.">
        <title>Draft Genome Sequence of Planomonospora sphaerica JCM9374, a Rare Actinomycete.</title>
        <authorList>
            <person name="Dohra H."/>
            <person name="Suzuki T."/>
            <person name="Inoue Y."/>
            <person name="Kodani S."/>
        </authorList>
    </citation>
    <scope>NUCLEOTIDE SEQUENCE [LARGE SCALE GENOMIC DNA]</scope>
    <source>
        <strain evidence="10 11">JCM 9374</strain>
    </source>
</reference>
<feature type="transmembrane region" description="Helical" evidence="8">
    <location>
        <begin position="308"/>
        <end position="328"/>
    </location>
</feature>
<feature type="transmembrane region" description="Helical" evidence="8">
    <location>
        <begin position="407"/>
        <end position="425"/>
    </location>
</feature>
<dbReference type="CDD" id="cd17321">
    <property type="entry name" value="MFS_MMR_MDR_like"/>
    <property type="match status" value="1"/>
</dbReference>
<dbReference type="InterPro" id="IPR036259">
    <property type="entry name" value="MFS_trans_sf"/>
</dbReference>
<dbReference type="Gene3D" id="1.20.1720.10">
    <property type="entry name" value="Multidrug resistance protein D"/>
    <property type="match status" value="1"/>
</dbReference>
<sequence>MTGTSPQAGRKEWIALAALTLPPFVVSMDITVLYFAVPSMAADLNPSSTQQLWMIDIYGFVLAAFLITMGNIGDIIGRRRMLLIGSAVFGAASAAVAFAATTEMLIAARAVQGLAASTLMPSALALVRNVFHDERQRRSAIAIWSVGVAAGVSVAPIVSGLLLNSFWWGSIFLINIPVIAVLLVLIPLLVPEFRLPRVRTERFDVLSSLLSLLAVFALVWGFKEITANGFGALSAAGVTAGLALAAVFVVRQARLPHPMIDTALFAHRGFGPALALTFTAFFCVIGFGLFSTQYLLEVLSMGPLEAGLWFLVIPVLTGVCAPVAASLVGRVRPAYVIAAAFLVVAAGFTAMSQLTLERDLLLTIGGIAAIGVGVSTVIPLLTDMVVSVSPEEQAGSVAALQRTFQELGGAFGIALFGSVGAAVYSREFAAGLSAGPVAEVPPGAYETVGAATAAASRLPAEDGSTVLAVAREAFTGSLNLGAAVGIGVALAAAVFAILRLRHISYAGEKEEAAVAEPEPAGVEAEPAPVAD</sequence>
<keyword evidence="4 8" id="KW-0812">Transmembrane</keyword>
<dbReference type="InterPro" id="IPR020846">
    <property type="entry name" value="MFS_dom"/>
</dbReference>
<feature type="transmembrane region" description="Helical" evidence="8">
    <location>
        <begin position="167"/>
        <end position="191"/>
    </location>
</feature>
<proteinExistence type="predicted"/>
<keyword evidence="11" id="KW-1185">Reference proteome</keyword>
<dbReference type="EMBL" id="BDCX01000024">
    <property type="protein sequence ID" value="GAT71260.1"/>
    <property type="molecule type" value="Genomic_DNA"/>
</dbReference>
<feature type="transmembrane region" description="Helical" evidence="8">
    <location>
        <begin position="12"/>
        <end position="37"/>
    </location>
</feature>
<feature type="transmembrane region" description="Helical" evidence="8">
    <location>
        <begin position="203"/>
        <end position="222"/>
    </location>
</feature>
<evidence type="ECO:0000256" key="3">
    <source>
        <dbReference type="ARBA" id="ARBA00022475"/>
    </source>
</evidence>
<dbReference type="Proteomes" id="UP000077701">
    <property type="component" value="Unassembled WGS sequence"/>
</dbReference>
<organism evidence="10 11">
    <name type="scientific">Planomonospora sphaerica</name>
    <dbReference type="NCBI Taxonomy" id="161355"/>
    <lineage>
        <taxon>Bacteria</taxon>
        <taxon>Bacillati</taxon>
        <taxon>Actinomycetota</taxon>
        <taxon>Actinomycetes</taxon>
        <taxon>Streptosporangiales</taxon>
        <taxon>Streptosporangiaceae</taxon>
        <taxon>Planomonospora</taxon>
    </lineage>
</organism>
<evidence type="ECO:0000256" key="5">
    <source>
        <dbReference type="ARBA" id="ARBA00022989"/>
    </source>
</evidence>
<feature type="transmembrane region" description="Helical" evidence="8">
    <location>
        <begin position="360"/>
        <end position="386"/>
    </location>
</feature>
<evidence type="ECO:0000259" key="9">
    <source>
        <dbReference type="PROSITE" id="PS50850"/>
    </source>
</evidence>
<dbReference type="PANTHER" id="PTHR42718">
    <property type="entry name" value="MAJOR FACILITATOR SUPERFAMILY MULTIDRUG TRANSPORTER MFSC"/>
    <property type="match status" value="1"/>
</dbReference>
<dbReference type="Gene3D" id="1.20.1250.20">
    <property type="entry name" value="MFS general substrate transporter like domains"/>
    <property type="match status" value="1"/>
</dbReference>
<feature type="domain" description="Major facilitator superfamily (MFS) profile" evidence="9">
    <location>
        <begin position="15"/>
        <end position="504"/>
    </location>
</feature>
<evidence type="ECO:0000256" key="6">
    <source>
        <dbReference type="ARBA" id="ARBA00023136"/>
    </source>
</evidence>
<gene>
    <name evidence="10" type="ORF">PS9374_06951</name>
</gene>
<feature type="transmembrane region" description="Helical" evidence="8">
    <location>
        <begin position="270"/>
        <end position="296"/>
    </location>
</feature>
<protein>
    <submittedName>
        <fullName evidence="10">MFS transporter DHA2 family, methyl viologen resistance protein SmvA</fullName>
    </submittedName>
</protein>
<feature type="transmembrane region" description="Helical" evidence="8">
    <location>
        <begin position="106"/>
        <end position="127"/>
    </location>
</feature>
<dbReference type="GO" id="GO:0022857">
    <property type="term" value="F:transmembrane transporter activity"/>
    <property type="evidence" value="ECO:0007669"/>
    <property type="project" value="InterPro"/>
</dbReference>
<dbReference type="AlphaFoldDB" id="A0A171DQC1"/>
<comment type="caution">
    <text evidence="10">The sequence shown here is derived from an EMBL/GenBank/DDBJ whole genome shotgun (WGS) entry which is preliminary data.</text>
</comment>
<evidence type="ECO:0000313" key="11">
    <source>
        <dbReference type="Proteomes" id="UP000077701"/>
    </source>
</evidence>
<dbReference type="SUPFAM" id="SSF103473">
    <property type="entry name" value="MFS general substrate transporter"/>
    <property type="match status" value="1"/>
</dbReference>
<accession>A0A171DQC1</accession>
<comment type="subcellular location">
    <subcellularLocation>
        <location evidence="1">Cell membrane</location>
        <topology evidence="1">Multi-pass membrane protein</topology>
    </subcellularLocation>
</comment>
<feature type="transmembrane region" description="Helical" evidence="8">
    <location>
        <begin position="52"/>
        <end position="69"/>
    </location>
</feature>
<feature type="transmembrane region" description="Helical" evidence="8">
    <location>
        <begin position="335"/>
        <end position="354"/>
    </location>
</feature>
<evidence type="ECO:0000313" key="10">
    <source>
        <dbReference type="EMBL" id="GAT71260.1"/>
    </source>
</evidence>
<dbReference type="PANTHER" id="PTHR42718:SF47">
    <property type="entry name" value="METHYL VIOLOGEN RESISTANCE PROTEIN SMVA"/>
    <property type="match status" value="1"/>
</dbReference>
<feature type="transmembrane region" description="Helical" evidence="8">
    <location>
        <begin position="139"/>
        <end position="161"/>
    </location>
</feature>
<dbReference type="InterPro" id="IPR011701">
    <property type="entry name" value="MFS"/>
</dbReference>
<dbReference type="Pfam" id="PF07690">
    <property type="entry name" value="MFS_1"/>
    <property type="match status" value="1"/>
</dbReference>
<evidence type="ECO:0000256" key="7">
    <source>
        <dbReference type="SAM" id="MobiDB-lite"/>
    </source>
</evidence>
<keyword evidence="5 8" id="KW-1133">Transmembrane helix</keyword>
<keyword evidence="3" id="KW-1003">Cell membrane</keyword>
<evidence type="ECO:0000256" key="1">
    <source>
        <dbReference type="ARBA" id="ARBA00004651"/>
    </source>
</evidence>
<feature type="transmembrane region" description="Helical" evidence="8">
    <location>
        <begin position="480"/>
        <end position="500"/>
    </location>
</feature>
<keyword evidence="2" id="KW-0813">Transport</keyword>
<feature type="region of interest" description="Disordered" evidence="7">
    <location>
        <begin position="512"/>
        <end position="531"/>
    </location>
</feature>
<evidence type="ECO:0000256" key="8">
    <source>
        <dbReference type="SAM" id="Phobius"/>
    </source>
</evidence>
<feature type="compositionally biased region" description="Low complexity" evidence="7">
    <location>
        <begin position="514"/>
        <end position="531"/>
    </location>
</feature>